<dbReference type="AlphaFoldDB" id="A0AA40EKW4"/>
<reference evidence="8" key="1">
    <citation type="submission" date="2023-06" db="EMBL/GenBank/DDBJ databases">
        <title>Genome-scale phylogeny and comparative genomics of the fungal order Sordariales.</title>
        <authorList>
            <consortium name="Lawrence Berkeley National Laboratory"/>
            <person name="Hensen N."/>
            <person name="Bonometti L."/>
            <person name="Westerberg I."/>
            <person name="Brannstrom I.O."/>
            <person name="Guillou S."/>
            <person name="Cros-Aarteil S."/>
            <person name="Calhoun S."/>
            <person name="Haridas S."/>
            <person name="Kuo A."/>
            <person name="Mondo S."/>
            <person name="Pangilinan J."/>
            <person name="Riley R."/>
            <person name="LaButti K."/>
            <person name="Andreopoulos B."/>
            <person name="Lipzen A."/>
            <person name="Chen C."/>
            <person name="Yanf M."/>
            <person name="Daum C."/>
            <person name="Ng V."/>
            <person name="Clum A."/>
            <person name="Steindorff A."/>
            <person name="Ohm R."/>
            <person name="Martin F."/>
            <person name="Silar P."/>
            <person name="Natvig D."/>
            <person name="Lalanne C."/>
            <person name="Gautier V."/>
            <person name="Ament-velasquez S.L."/>
            <person name="Kruys A."/>
            <person name="Hutchinson M.I."/>
            <person name="Powell A.J."/>
            <person name="Barry K."/>
            <person name="Miller A.N."/>
            <person name="Grigoriev I.V."/>
            <person name="Debuchy R."/>
            <person name="Gladieux P."/>
            <person name="Thoren M.H."/>
            <person name="Johannesson H."/>
        </authorList>
    </citation>
    <scope>NUCLEOTIDE SEQUENCE</scope>
    <source>
        <strain evidence="8">SMH3187-1</strain>
    </source>
</reference>
<comment type="subcellular location">
    <subcellularLocation>
        <location evidence="1">Membrane</location>
        <topology evidence="1">Multi-pass membrane protein</topology>
    </subcellularLocation>
</comment>
<dbReference type="Gene3D" id="1.20.1250.20">
    <property type="entry name" value="MFS general substrate transporter like domains"/>
    <property type="match status" value="1"/>
</dbReference>
<keyword evidence="4 6" id="KW-0472">Membrane</keyword>
<dbReference type="InterPro" id="IPR036259">
    <property type="entry name" value="MFS_trans_sf"/>
</dbReference>
<evidence type="ECO:0000313" key="9">
    <source>
        <dbReference type="Proteomes" id="UP001172155"/>
    </source>
</evidence>
<feature type="compositionally biased region" description="Pro residues" evidence="5">
    <location>
        <begin position="329"/>
        <end position="346"/>
    </location>
</feature>
<sequence>MPTDGEKSAEASGRSEAAPRSSVDLHQTLNGAGDTLPTASSSSHPYSDRKGSLDRRKSADRRKSQDSKRLLHRESKGSDIHLEDLEAFPRAVSETSARRDSQPISRRVSVFARTVAIVPKSEQRGLLARLTIIPEIESPYEYTNNTKWIITTVVAMAAAGAPMGSGIFYPALPEMTRHFNTSETVVNLTVALYMLSMSIFPLWWSSFSETLGRRTIYLVSFTLFVVFSILSALSVNIPMLIVMRMLGGGASASVQAVGAGTIADIWETSERGRAMGLFYLGPLTGPLFAPMIGGALSQRFGWRSTMWFLAIFGLVVLVLLVFTLPETLPRPKPSPPPPPPAPPSPAAPTASSSSPSSSSPSSPAPRSSSPSTRPPSPLAPSSLLNISIQSTFSAPPYAFPPSLLGLVYLAPALGYITASLLGGRWIDAIMARHARLDPATGRAVFFPEDRMRENMWLAGSLYPAALVGYGWAAQRGAHWAAGCVAAFGFGCGSMLVFGAVTTVLTEFVPERRSAGVAVNNFVRNIFSCVGAVVAQPGIRGLGNGWLMTAVAAGAWVTGNGAVWMLRRNAARWRGEREGRKGV</sequence>
<dbReference type="InterPro" id="IPR011701">
    <property type="entry name" value="MFS"/>
</dbReference>
<evidence type="ECO:0000256" key="5">
    <source>
        <dbReference type="SAM" id="MobiDB-lite"/>
    </source>
</evidence>
<feature type="transmembrane region" description="Helical" evidence="6">
    <location>
        <begin position="216"/>
        <end position="235"/>
    </location>
</feature>
<evidence type="ECO:0000313" key="8">
    <source>
        <dbReference type="EMBL" id="KAK0741232.1"/>
    </source>
</evidence>
<keyword evidence="3 6" id="KW-1133">Transmembrane helix</keyword>
<dbReference type="GO" id="GO:0015203">
    <property type="term" value="F:polyamine transmembrane transporter activity"/>
    <property type="evidence" value="ECO:0007669"/>
    <property type="project" value="TreeGrafter"/>
</dbReference>
<evidence type="ECO:0000256" key="3">
    <source>
        <dbReference type="ARBA" id="ARBA00022989"/>
    </source>
</evidence>
<feature type="compositionally biased region" description="Basic and acidic residues" evidence="5">
    <location>
        <begin position="46"/>
        <end position="76"/>
    </location>
</feature>
<evidence type="ECO:0000259" key="7">
    <source>
        <dbReference type="PROSITE" id="PS50850"/>
    </source>
</evidence>
<name>A0AA40EKW4_9PEZI</name>
<feature type="region of interest" description="Disordered" evidence="5">
    <location>
        <begin position="329"/>
        <end position="378"/>
    </location>
</feature>
<gene>
    <name evidence="8" type="ORF">B0T18DRAFT_227334</name>
</gene>
<evidence type="ECO:0000256" key="2">
    <source>
        <dbReference type="ARBA" id="ARBA00022692"/>
    </source>
</evidence>
<dbReference type="GO" id="GO:0010509">
    <property type="term" value="P:intracellular polyamine homeostasis"/>
    <property type="evidence" value="ECO:0007669"/>
    <property type="project" value="TreeGrafter"/>
</dbReference>
<feature type="transmembrane region" description="Helical" evidence="6">
    <location>
        <begin position="479"/>
        <end position="500"/>
    </location>
</feature>
<feature type="transmembrane region" description="Helical" evidence="6">
    <location>
        <begin position="148"/>
        <end position="172"/>
    </location>
</feature>
<feature type="transmembrane region" description="Helical" evidence="6">
    <location>
        <begin position="521"/>
        <end position="538"/>
    </location>
</feature>
<comment type="caution">
    <text evidence="8">The sequence shown here is derived from an EMBL/GenBank/DDBJ whole genome shotgun (WGS) entry which is preliminary data.</text>
</comment>
<evidence type="ECO:0000256" key="4">
    <source>
        <dbReference type="ARBA" id="ARBA00023136"/>
    </source>
</evidence>
<dbReference type="PROSITE" id="PS50850">
    <property type="entry name" value="MFS"/>
    <property type="match status" value="1"/>
</dbReference>
<organism evidence="8 9">
    <name type="scientific">Schizothecium vesticola</name>
    <dbReference type="NCBI Taxonomy" id="314040"/>
    <lineage>
        <taxon>Eukaryota</taxon>
        <taxon>Fungi</taxon>
        <taxon>Dikarya</taxon>
        <taxon>Ascomycota</taxon>
        <taxon>Pezizomycotina</taxon>
        <taxon>Sordariomycetes</taxon>
        <taxon>Sordariomycetidae</taxon>
        <taxon>Sordariales</taxon>
        <taxon>Schizotheciaceae</taxon>
        <taxon>Schizothecium</taxon>
    </lineage>
</organism>
<dbReference type="PANTHER" id="PTHR23502">
    <property type="entry name" value="MAJOR FACILITATOR SUPERFAMILY"/>
    <property type="match status" value="1"/>
</dbReference>
<feature type="transmembrane region" description="Helical" evidence="6">
    <location>
        <begin position="544"/>
        <end position="565"/>
    </location>
</feature>
<dbReference type="EMBL" id="JAUKUD010000006">
    <property type="protein sequence ID" value="KAK0741232.1"/>
    <property type="molecule type" value="Genomic_DNA"/>
</dbReference>
<dbReference type="Proteomes" id="UP001172155">
    <property type="component" value="Unassembled WGS sequence"/>
</dbReference>
<feature type="transmembrane region" description="Helical" evidence="6">
    <location>
        <begin position="306"/>
        <end position="324"/>
    </location>
</feature>
<keyword evidence="2 6" id="KW-0812">Transmembrane</keyword>
<protein>
    <submittedName>
        <fullName evidence="8">Major facilitator superfamily domain-containing protein</fullName>
    </submittedName>
</protein>
<dbReference type="GO" id="GO:0005886">
    <property type="term" value="C:plasma membrane"/>
    <property type="evidence" value="ECO:0007669"/>
    <property type="project" value="TreeGrafter"/>
</dbReference>
<feature type="domain" description="Major facilitator superfamily (MFS) profile" evidence="7">
    <location>
        <begin position="150"/>
        <end position="570"/>
    </location>
</feature>
<dbReference type="Gene3D" id="1.20.1720.10">
    <property type="entry name" value="Multidrug resistance protein D"/>
    <property type="match status" value="1"/>
</dbReference>
<dbReference type="InterPro" id="IPR020846">
    <property type="entry name" value="MFS_dom"/>
</dbReference>
<feature type="transmembrane region" description="Helical" evidence="6">
    <location>
        <begin position="403"/>
        <end position="426"/>
    </location>
</feature>
<feature type="compositionally biased region" description="Low complexity" evidence="5">
    <location>
        <begin position="347"/>
        <end position="371"/>
    </location>
</feature>
<dbReference type="PANTHER" id="PTHR23502:SF5">
    <property type="entry name" value="QUINIDINE RESISTANCE PROTEIN 3"/>
    <property type="match status" value="1"/>
</dbReference>
<dbReference type="Pfam" id="PF07690">
    <property type="entry name" value="MFS_1"/>
    <property type="match status" value="1"/>
</dbReference>
<dbReference type="SUPFAM" id="SSF103473">
    <property type="entry name" value="MFS general substrate transporter"/>
    <property type="match status" value="1"/>
</dbReference>
<dbReference type="CDD" id="cd17323">
    <property type="entry name" value="MFS_Tpo1_MDR_like"/>
    <property type="match status" value="1"/>
</dbReference>
<feature type="transmembrane region" description="Helical" evidence="6">
    <location>
        <begin position="455"/>
        <end position="473"/>
    </location>
</feature>
<keyword evidence="9" id="KW-1185">Reference proteome</keyword>
<proteinExistence type="predicted"/>
<feature type="region of interest" description="Disordered" evidence="5">
    <location>
        <begin position="1"/>
        <end position="76"/>
    </location>
</feature>
<accession>A0AA40EKW4</accession>
<evidence type="ECO:0000256" key="6">
    <source>
        <dbReference type="SAM" id="Phobius"/>
    </source>
</evidence>
<feature type="transmembrane region" description="Helical" evidence="6">
    <location>
        <begin position="184"/>
        <end position="204"/>
    </location>
</feature>
<evidence type="ECO:0000256" key="1">
    <source>
        <dbReference type="ARBA" id="ARBA00004141"/>
    </source>
</evidence>